<dbReference type="InterPro" id="IPR041885">
    <property type="entry name" value="MAN1_winged_helix_dom"/>
</dbReference>
<dbReference type="Gene3D" id="1.10.10.1180">
    <property type="entry name" value="MAN1, winged-helix domain"/>
    <property type="match status" value="1"/>
</dbReference>
<gene>
    <name evidence="10" type="primary">Lemd2</name>
    <name evidence="10" type="ORF">GTO95_0003770</name>
</gene>
<feature type="region of interest" description="Disordered" evidence="7">
    <location>
        <begin position="56"/>
        <end position="107"/>
    </location>
</feature>
<dbReference type="PANTHER" id="PTHR13428">
    <property type="entry name" value="INNER NUCLEAR MEMBRANE PROTEIN MAN1 LEM DOMAIN CONTAINING PROTEIN"/>
    <property type="match status" value="1"/>
</dbReference>
<evidence type="ECO:0000256" key="7">
    <source>
        <dbReference type="SAM" id="MobiDB-lite"/>
    </source>
</evidence>
<dbReference type="InterPro" id="IPR018996">
    <property type="entry name" value="Man1/Src1-like_C"/>
</dbReference>
<dbReference type="GO" id="GO:0006998">
    <property type="term" value="P:nuclear envelope organization"/>
    <property type="evidence" value="ECO:0007669"/>
    <property type="project" value="TreeGrafter"/>
</dbReference>
<dbReference type="InterPro" id="IPR011015">
    <property type="entry name" value="LEM/LEM-like_dom_sf"/>
</dbReference>
<sequence>MAAFSDELLRRELKSFGYSPGPISDYTRKLYQKKLQKLQATADYNRVHLLRGQSYIHSRHRHSSGSPRHRQRTASFHQDSEDSDDDDDDEDDDDYGSRVRDTREDSRNRRLSDSTNFSFFRRVDAQRLYDGSTRRNRFCERQLSRVLLACTVILSLILIWLVYMKTMSLGQPENANSNIQGLSVDCDGKTDTYCRAQEQRVHLQLLSELYSFLAKVAGDFECGNPSKLTNACVPIEDVRNYLAILNRDYASKLEAALEWILQSETDLGIQLVGEDPSEPVVSVQAVQCVQSSWPFRSLECRLSLALVTALQRTFIFILALGVMWGVLVLLRYRWRRLQEEEQAMYELVHRIIAAVREHYKDWDQGLEPLPYVPIPHIRDSLIPPQNRRRMRRVWDKAVEFLASHESRIRTESHRVGGEDFLVWRWTQPSEMSDSS</sequence>
<dbReference type="Gene3D" id="1.10.720.40">
    <property type="match status" value="1"/>
</dbReference>
<reference evidence="10" key="1">
    <citation type="journal article" date="2021" name="Cell">
        <title>Tracing the genetic footprints of vertebrate landing in non-teleost ray-finned fishes.</title>
        <authorList>
            <person name="Bi X."/>
            <person name="Wang K."/>
            <person name="Yang L."/>
            <person name="Pan H."/>
            <person name="Jiang H."/>
            <person name="Wei Q."/>
            <person name="Fang M."/>
            <person name="Yu H."/>
            <person name="Zhu C."/>
            <person name="Cai Y."/>
            <person name="He Y."/>
            <person name="Gan X."/>
            <person name="Zeng H."/>
            <person name="Yu D."/>
            <person name="Zhu Y."/>
            <person name="Jiang H."/>
            <person name="Qiu Q."/>
            <person name="Yang H."/>
            <person name="Zhang Y.E."/>
            <person name="Wang W."/>
            <person name="Zhu M."/>
            <person name="He S."/>
            <person name="Zhang G."/>
        </authorList>
    </citation>
    <scope>NUCLEOTIDE SEQUENCE</scope>
    <source>
        <strain evidence="10">Allg_001</strain>
    </source>
</reference>
<dbReference type="PROSITE" id="PS50954">
    <property type="entry name" value="LEM"/>
    <property type="match status" value="1"/>
</dbReference>
<feature type="non-terminal residue" evidence="10">
    <location>
        <position position="1"/>
    </location>
</feature>
<feature type="non-terminal residue" evidence="10">
    <location>
        <position position="435"/>
    </location>
</feature>
<dbReference type="GO" id="GO:0031490">
    <property type="term" value="F:chromatin DNA binding"/>
    <property type="evidence" value="ECO:0007669"/>
    <property type="project" value="TreeGrafter"/>
</dbReference>
<comment type="caution">
    <text evidence="10">The sequence shown here is derived from an EMBL/GenBank/DDBJ whole genome shotgun (WGS) entry which is preliminary data.</text>
</comment>
<evidence type="ECO:0000256" key="6">
    <source>
        <dbReference type="ARBA" id="ARBA00023242"/>
    </source>
</evidence>
<keyword evidence="6" id="KW-0539">Nucleus</keyword>
<dbReference type="FunFam" id="1.10.10.1180:FF:000002">
    <property type="entry name" value="LEM domain-containing protein 2"/>
    <property type="match status" value="1"/>
</dbReference>
<evidence type="ECO:0000313" key="11">
    <source>
        <dbReference type="Proteomes" id="UP000736164"/>
    </source>
</evidence>
<dbReference type="Pfam" id="PF09402">
    <property type="entry name" value="MSC"/>
    <property type="match status" value="1"/>
</dbReference>
<evidence type="ECO:0000313" key="10">
    <source>
        <dbReference type="EMBL" id="MBN3312401.1"/>
    </source>
</evidence>
<keyword evidence="2" id="KW-0597">Phosphoprotein</keyword>
<evidence type="ECO:0000256" key="1">
    <source>
        <dbReference type="ARBA" id="ARBA00004473"/>
    </source>
</evidence>
<feature type="compositionally biased region" description="Basic residues" evidence="7">
    <location>
        <begin position="57"/>
        <end position="72"/>
    </location>
</feature>
<feature type="transmembrane region" description="Helical" evidence="8">
    <location>
        <begin position="143"/>
        <end position="163"/>
    </location>
</feature>
<evidence type="ECO:0000256" key="5">
    <source>
        <dbReference type="ARBA" id="ARBA00023136"/>
    </source>
</evidence>
<dbReference type="GO" id="GO:0030514">
    <property type="term" value="P:negative regulation of BMP signaling pathway"/>
    <property type="evidence" value="ECO:0007669"/>
    <property type="project" value="TreeGrafter"/>
</dbReference>
<dbReference type="InterPro" id="IPR052277">
    <property type="entry name" value="INM_ESCRT-Associated"/>
</dbReference>
<keyword evidence="4 8" id="KW-1133">Transmembrane helix</keyword>
<keyword evidence="5 8" id="KW-0472">Membrane</keyword>
<feature type="compositionally biased region" description="Basic and acidic residues" evidence="7">
    <location>
        <begin position="95"/>
        <end position="107"/>
    </location>
</feature>
<evidence type="ECO:0000256" key="4">
    <source>
        <dbReference type="ARBA" id="ARBA00022989"/>
    </source>
</evidence>
<dbReference type="InterPro" id="IPR003887">
    <property type="entry name" value="LEM_dom"/>
</dbReference>
<organism evidence="10 11">
    <name type="scientific">Atractosteus spatula</name>
    <name type="common">Alligator gar</name>
    <name type="synonym">Lepisosteus spatula</name>
    <dbReference type="NCBI Taxonomy" id="7917"/>
    <lineage>
        <taxon>Eukaryota</taxon>
        <taxon>Metazoa</taxon>
        <taxon>Chordata</taxon>
        <taxon>Craniata</taxon>
        <taxon>Vertebrata</taxon>
        <taxon>Euteleostomi</taxon>
        <taxon>Actinopterygii</taxon>
        <taxon>Neopterygii</taxon>
        <taxon>Holostei</taxon>
        <taxon>Semionotiformes</taxon>
        <taxon>Lepisosteidae</taxon>
        <taxon>Atractosteus</taxon>
    </lineage>
</organism>
<feature type="compositionally biased region" description="Acidic residues" evidence="7">
    <location>
        <begin position="81"/>
        <end position="94"/>
    </location>
</feature>
<comment type="subcellular location">
    <subcellularLocation>
        <location evidence="1">Nucleus inner membrane</location>
        <topology evidence="1">Multi-pass membrane protein</topology>
    </subcellularLocation>
</comment>
<evidence type="ECO:0000259" key="9">
    <source>
        <dbReference type="PROSITE" id="PS50954"/>
    </source>
</evidence>
<dbReference type="PANTHER" id="PTHR13428:SF8">
    <property type="entry name" value="LEM DOMAIN-CONTAINING PROTEIN 2"/>
    <property type="match status" value="1"/>
</dbReference>
<keyword evidence="11" id="KW-1185">Reference proteome</keyword>
<evidence type="ECO:0000256" key="2">
    <source>
        <dbReference type="ARBA" id="ARBA00022553"/>
    </source>
</evidence>
<feature type="domain" description="LEM" evidence="9">
    <location>
        <begin position="1"/>
        <end position="42"/>
    </location>
</feature>
<keyword evidence="3 8" id="KW-0812">Transmembrane</keyword>
<protein>
    <submittedName>
        <fullName evidence="10">LEMD2 protein</fullName>
    </submittedName>
</protein>
<dbReference type="SMART" id="SM00540">
    <property type="entry name" value="LEM"/>
    <property type="match status" value="1"/>
</dbReference>
<evidence type="ECO:0000256" key="3">
    <source>
        <dbReference type="ARBA" id="ARBA00022692"/>
    </source>
</evidence>
<name>A0A8J7T796_ATRSP</name>
<dbReference type="Pfam" id="PF03020">
    <property type="entry name" value="LEM"/>
    <property type="match status" value="1"/>
</dbReference>
<accession>A0A8J7T796</accession>
<dbReference type="EMBL" id="JAAWVO010005217">
    <property type="protein sequence ID" value="MBN3312401.1"/>
    <property type="molecule type" value="Genomic_DNA"/>
</dbReference>
<feature type="transmembrane region" description="Helical" evidence="8">
    <location>
        <begin position="313"/>
        <end position="332"/>
    </location>
</feature>
<dbReference type="CDD" id="cd12934">
    <property type="entry name" value="LEM"/>
    <property type="match status" value="1"/>
</dbReference>
<dbReference type="SUPFAM" id="SSF63451">
    <property type="entry name" value="LEM domain"/>
    <property type="match status" value="1"/>
</dbReference>
<evidence type="ECO:0000256" key="8">
    <source>
        <dbReference type="SAM" id="Phobius"/>
    </source>
</evidence>
<dbReference type="GO" id="GO:0005637">
    <property type="term" value="C:nuclear inner membrane"/>
    <property type="evidence" value="ECO:0007669"/>
    <property type="project" value="UniProtKB-SubCell"/>
</dbReference>
<dbReference type="Proteomes" id="UP000736164">
    <property type="component" value="Unassembled WGS sequence"/>
</dbReference>
<dbReference type="AlphaFoldDB" id="A0A8J7T796"/>
<proteinExistence type="predicted"/>